<reference evidence="9" key="1">
    <citation type="journal article" date="2019" name="bioRxiv">
        <title>The Genome of the Zebra Mussel, Dreissena polymorpha: A Resource for Invasive Species Research.</title>
        <authorList>
            <person name="McCartney M.A."/>
            <person name="Auch B."/>
            <person name="Kono T."/>
            <person name="Mallez S."/>
            <person name="Zhang Y."/>
            <person name="Obille A."/>
            <person name="Becker A."/>
            <person name="Abrahante J.E."/>
            <person name="Garbe J."/>
            <person name="Badalamenti J.P."/>
            <person name="Herman A."/>
            <person name="Mangelson H."/>
            <person name="Liachko I."/>
            <person name="Sullivan S."/>
            <person name="Sone E.D."/>
            <person name="Koren S."/>
            <person name="Silverstein K.A.T."/>
            <person name="Beckman K.B."/>
            <person name="Gohl D.M."/>
        </authorList>
    </citation>
    <scope>NUCLEOTIDE SEQUENCE</scope>
    <source>
        <strain evidence="9">Duluth1</strain>
        <tissue evidence="9">Whole animal</tissue>
    </source>
</reference>
<comment type="subcellular location">
    <subcellularLocation>
        <location evidence="1">Membrane</location>
        <topology evidence="1">Multi-pass membrane protein</topology>
    </subcellularLocation>
</comment>
<dbReference type="PANTHER" id="PTHR22914:SF41">
    <property type="entry name" value="CHITIN SYNTHASE 7"/>
    <property type="match status" value="1"/>
</dbReference>
<dbReference type="InterPro" id="IPR004835">
    <property type="entry name" value="Chitin_synth"/>
</dbReference>
<feature type="transmembrane region" description="Helical" evidence="8">
    <location>
        <begin position="767"/>
        <end position="792"/>
    </location>
</feature>
<dbReference type="EMBL" id="JAIWYP010000007">
    <property type="protein sequence ID" value="KAH3792165.1"/>
    <property type="molecule type" value="Genomic_DNA"/>
</dbReference>
<keyword evidence="5 8" id="KW-1133">Transmembrane helix</keyword>
<keyword evidence="6 8" id="KW-0472">Membrane</keyword>
<feature type="transmembrane region" description="Helical" evidence="8">
    <location>
        <begin position="1116"/>
        <end position="1138"/>
    </location>
</feature>
<feature type="transmembrane region" description="Helical" evidence="8">
    <location>
        <begin position="260"/>
        <end position="285"/>
    </location>
</feature>
<evidence type="ECO:0000256" key="8">
    <source>
        <dbReference type="SAM" id="Phobius"/>
    </source>
</evidence>
<evidence type="ECO:0000256" key="7">
    <source>
        <dbReference type="SAM" id="MobiDB-lite"/>
    </source>
</evidence>
<feature type="transmembrane region" description="Helical" evidence="8">
    <location>
        <begin position="53"/>
        <end position="72"/>
    </location>
</feature>
<dbReference type="GO" id="GO:0071944">
    <property type="term" value="C:cell periphery"/>
    <property type="evidence" value="ECO:0007669"/>
    <property type="project" value="TreeGrafter"/>
</dbReference>
<feature type="compositionally biased region" description="Low complexity" evidence="7">
    <location>
        <begin position="227"/>
        <end position="241"/>
    </location>
</feature>
<evidence type="ECO:0000256" key="4">
    <source>
        <dbReference type="ARBA" id="ARBA00022692"/>
    </source>
</evidence>
<evidence type="ECO:0000256" key="3">
    <source>
        <dbReference type="ARBA" id="ARBA00022676"/>
    </source>
</evidence>
<gene>
    <name evidence="9" type="ORF">DPMN_145656</name>
</gene>
<dbReference type="GO" id="GO:0004100">
    <property type="term" value="F:chitin synthase activity"/>
    <property type="evidence" value="ECO:0007669"/>
    <property type="project" value="UniProtKB-EC"/>
</dbReference>
<feature type="transmembrane region" description="Helical" evidence="8">
    <location>
        <begin position="92"/>
        <end position="113"/>
    </location>
</feature>
<dbReference type="GO" id="GO:0016020">
    <property type="term" value="C:membrane"/>
    <property type="evidence" value="ECO:0007669"/>
    <property type="project" value="UniProtKB-SubCell"/>
</dbReference>
<feature type="transmembrane region" description="Helical" evidence="8">
    <location>
        <begin position="804"/>
        <end position="822"/>
    </location>
</feature>
<evidence type="ECO:0000256" key="1">
    <source>
        <dbReference type="ARBA" id="ARBA00004141"/>
    </source>
</evidence>
<feature type="transmembrane region" description="Helical" evidence="8">
    <location>
        <begin position="834"/>
        <end position="853"/>
    </location>
</feature>
<feature type="transmembrane region" description="Helical" evidence="8">
    <location>
        <begin position="313"/>
        <end position="334"/>
    </location>
</feature>
<evidence type="ECO:0000256" key="2">
    <source>
        <dbReference type="ARBA" id="ARBA00012543"/>
    </source>
</evidence>
<sequence length="1158" mass="131515">MPAGRARPSIGKVVLKWLCSVFLGIVLLACVIETKLGILNISNKMRETSERRFVRFIMLFLVVLVPSVVNLLRGIWRGALRHNMPWPRKPAFLWGLVVSLLEALGLCLFVFHIPGIKGIDQPCKVILIMNGVHLCPAVYNAWQAVKTKESIVRNTFATIVMVAFGVISFWLVQESIKVKNGWLMPVAVMVLSFAWNPAVQRKLVETPGCTQRRSNNRSYNSMGSTLNNSGGEAGNSGNTGNRTHYRTPTNTEDEPATWKLILYISFLKIIFIVVISIVLFFFVLFENRPSIEDFTLGWSGWGQYTWISNRDDLYLFTVNIVGSAVGYIAAYMACTACMQRLAFAVPLILATPVSIILLLIPRSCDFLISTRDQGFVCKAEGTTFSLIIAAAVCLIVYQFTTVGWYHLKTQTIVMQKERKLFWVPTYNAVLLEQWLVLVRRSNCNNEDSQQSDNPKVIMCTTMFREAEHEMRQLLESIQSIRTAQNNGGVPFEFHILFDEAVQESRPTDFVLHLIILIELTLDLTLDAACKIMTPYGMALVWKKEDRNAVDLAIHLKDNTKVKNGKRWSQVMYMEYVLYMVDEASLDETYILTTDADVSFTSNSVENLLDLMTRDHSVGAVCARTHPLGKGLLVWYQTFEYAIGHWFQKAAEQVTGSVLCSPGCFSVYRCIAIREILPEYATHVTQASDFLTKDMGEDRWLCTLMVKSGWKIEYCATAENSTYCPDDFDEFFKQRRRWIASTLANMKIFILDWRTVSKANHHISFAFLLYQILLFVSTLIGPSSVILVVSGGLKYAWDVSNQISVSIQCIVCIGYIFTCLLTSSKKQLLASKLAVILYAIIMIFVVIGIVRHIIADFRQHISSNKDVNATTTSRPSNISPEFRFSTTTVYIGYMVGLFVVTGLLHFKECIYLLHGLLYLLFVPSGYLILVLYSICNITDITWGTREERQKSNISSKLAWRIQCEQLFRYLFIRFFKGQSNYRIQAYDPFDAVMNNAGVFDEDFARSNMYILPGSISGTGNVDDELRLANVRTQLTPSKLRELQEVNRDEYYFWDTLKERCLSPQSTSDRQNDGMKAKLKCLRNKWLVVFMVSNAIWLVLIATLANKSHMLLVYGSDPLGLVVLVLFSAVVAIQFLAMLVHRLITFTHFLARAPYSFKNG</sequence>
<dbReference type="PROSITE" id="PS51257">
    <property type="entry name" value="PROKAR_LIPOPROTEIN"/>
    <property type="match status" value="1"/>
</dbReference>
<evidence type="ECO:0000313" key="9">
    <source>
        <dbReference type="EMBL" id="KAH3792165.1"/>
    </source>
</evidence>
<dbReference type="InterPro" id="IPR029044">
    <property type="entry name" value="Nucleotide-diphossugar_trans"/>
</dbReference>
<protein>
    <recommendedName>
        <fullName evidence="2">chitin synthase</fullName>
        <ecNumber evidence="2">2.4.1.16</ecNumber>
    </recommendedName>
</protein>
<dbReference type="Gene3D" id="3.90.550.10">
    <property type="entry name" value="Spore Coat Polysaccharide Biosynthesis Protein SpsA, Chain A"/>
    <property type="match status" value="1"/>
</dbReference>
<keyword evidence="3" id="KW-0328">Glycosyltransferase</keyword>
<name>A0A9D4F8Z7_DREPO</name>
<proteinExistence type="predicted"/>
<dbReference type="Proteomes" id="UP000828390">
    <property type="component" value="Unassembled WGS sequence"/>
</dbReference>
<evidence type="ECO:0000313" key="10">
    <source>
        <dbReference type="Proteomes" id="UP000828390"/>
    </source>
</evidence>
<dbReference type="EC" id="2.4.1.16" evidence="2"/>
<keyword evidence="10" id="KW-1185">Reference proteome</keyword>
<dbReference type="SUPFAM" id="SSF53448">
    <property type="entry name" value="Nucleotide-diphospho-sugar transferases"/>
    <property type="match status" value="1"/>
</dbReference>
<dbReference type="AlphaFoldDB" id="A0A9D4F8Z7"/>
<feature type="transmembrane region" description="Helical" evidence="8">
    <location>
        <begin position="151"/>
        <end position="172"/>
    </location>
</feature>
<evidence type="ECO:0000256" key="6">
    <source>
        <dbReference type="ARBA" id="ARBA00023136"/>
    </source>
</evidence>
<evidence type="ECO:0000256" key="5">
    <source>
        <dbReference type="ARBA" id="ARBA00022989"/>
    </source>
</evidence>
<feature type="transmembrane region" description="Helical" evidence="8">
    <location>
        <begin position="14"/>
        <end position="32"/>
    </location>
</feature>
<comment type="caution">
    <text evidence="9">The sequence shown here is derived from an EMBL/GenBank/DDBJ whole genome shotgun (WGS) entry which is preliminary data.</text>
</comment>
<dbReference type="Pfam" id="PF03142">
    <property type="entry name" value="Chitin_synth_2"/>
    <property type="match status" value="1"/>
</dbReference>
<organism evidence="9 10">
    <name type="scientific">Dreissena polymorpha</name>
    <name type="common">Zebra mussel</name>
    <name type="synonym">Mytilus polymorpha</name>
    <dbReference type="NCBI Taxonomy" id="45954"/>
    <lineage>
        <taxon>Eukaryota</taxon>
        <taxon>Metazoa</taxon>
        <taxon>Spiralia</taxon>
        <taxon>Lophotrochozoa</taxon>
        <taxon>Mollusca</taxon>
        <taxon>Bivalvia</taxon>
        <taxon>Autobranchia</taxon>
        <taxon>Heteroconchia</taxon>
        <taxon>Euheterodonta</taxon>
        <taxon>Imparidentia</taxon>
        <taxon>Neoheterodontei</taxon>
        <taxon>Myida</taxon>
        <taxon>Dreissenoidea</taxon>
        <taxon>Dreissenidae</taxon>
        <taxon>Dreissena</taxon>
    </lineage>
</organism>
<feature type="transmembrane region" description="Helical" evidence="8">
    <location>
        <begin position="381"/>
        <end position="407"/>
    </location>
</feature>
<keyword evidence="3" id="KW-0808">Transferase</keyword>
<reference evidence="9" key="2">
    <citation type="submission" date="2020-11" db="EMBL/GenBank/DDBJ databases">
        <authorList>
            <person name="McCartney M.A."/>
            <person name="Auch B."/>
            <person name="Kono T."/>
            <person name="Mallez S."/>
            <person name="Becker A."/>
            <person name="Gohl D.M."/>
            <person name="Silverstein K.A.T."/>
            <person name="Koren S."/>
            <person name="Bechman K.B."/>
            <person name="Herman A."/>
            <person name="Abrahante J.E."/>
            <person name="Garbe J."/>
        </authorList>
    </citation>
    <scope>NUCLEOTIDE SEQUENCE</scope>
    <source>
        <strain evidence="9">Duluth1</strain>
        <tissue evidence="9">Whole animal</tissue>
    </source>
</reference>
<feature type="transmembrane region" description="Helical" evidence="8">
    <location>
        <begin position="341"/>
        <end position="361"/>
    </location>
</feature>
<dbReference type="GO" id="GO:0006031">
    <property type="term" value="P:chitin biosynthetic process"/>
    <property type="evidence" value="ECO:0007669"/>
    <property type="project" value="TreeGrafter"/>
</dbReference>
<feature type="transmembrane region" description="Helical" evidence="8">
    <location>
        <begin position="909"/>
        <end position="934"/>
    </location>
</feature>
<accession>A0A9D4F8Z7</accession>
<feature type="transmembrane region" description="Helical" evidence="8">
    <location>
        <begin position="1084"/>
        <end position="1104"/>
    </location>
</feature>
<feature type="region of interest" description="Disordered" evidence="7">
    <location>
        <begin position="227"/>
        <end position="251"/>
    </location>
</feature>
<keyword evidence="4 8" id="KW-0812">Transmembrane</keyword>
<dbReference type="PANTHER" id="PTHR22914">
    <property type="entry name" value="CHITIN SYNTHASE"/>
    <property type="match status" value="1"/>
</dbReference>